<sequence length="192" mass="22429">MFIASFLTFGFLFIIPVLLFYEVLREKNIIKLLITITSLFLIYLVIYVVFNFNYLNSFRIASSIENPEGFRLLSDPIDYFFTRLENIFEILLFLGPFLTILAFWGITILKKKSKDLFIITILGVSSLLAMFLTGAYKTGETARACIFIYPFLMFPIAAYLENRNIGFSEQYQLSWLTFGQAVLMQLFGFYFW</sequence>
<feature type="transmembrane region" description="Helical" evidence="1">
    <location>
        <begin position="90"/>
        <end position="109"/>
    </location>
</feature>
<dbReference type="EMBL" id="BDGJ01000197">
    <property type="protein sequence ID" value="GAW94001.1"/>
    <property type="molecule type" value="Genomic_DNA"/>
</dbReference>
<feature type="transmembrane region" description="Helical" evidence="1">
    <location>
        <begin position="116"/>
        <end position="135"/>
    </location>
</feature>
<name>A0A1Z5HXE1_9FIRM</name>
<proteinExistence type="predicted"/>
<accession>A0A1Z5HXE1</accession>
<feature type="transmembrane region" description="Helical" evidence="1">
    <location>
        <begin position="6"/>
        <end position="24"/>
    </location>
</feature>
<keyword evidence="1" id="KW-0472">Membrane</keyword>
<reference evidence="3" key="1">
    <citation type="journal article" date="2017" name="Appl. Environ. Microbiol.">
        <title>Genomic Analysis of Calderihabitans maritimus KKC1, a Thermophilic, Hydrogenogenic, Carboxydotrophic Bacterium Isolated from Marine Sediment.</title>
        <authorList>
            <person name="Omae K."/>
            <person name="Yoneda Y."/>
            <person name="Fukuyama Y."/>
            <person name="Yoshida T."/>
            <person name="Sako Y."/>
        </authorList>
    </citation>
    <scope>NUCLEOTIDE SEQUENCE [LARGE SCALE GENOMIC DNA]</scope>
    <source>
        <strain evidence="3">KKC1</strain>
    </source>
</reference>
<dbReference type="AlphaFoldDB" id="A0A1Z5HXE1"/>
<keyword evidence="1" id="KW-1133">Transmembrane helix</keyword>
<protein>
    <submittedName>
        <fullName evidence="2">Uncharacterized protein</fullName>
    </submittedName>
</protein>
<comment type="caution">
    <text evidence="2">The sequence shown here is derived from an EMBL/GenBank/DDBJ whole genome shotgun (WGS) entry which is preliminary data.</text>
</comment>
<feature type="transmembrane region" description="Helical" evidence="1">
    <location>
        <begin position="141"/>
        <end position="160"/>
    </location>
</feature>
<evidence type="ECO:0000313" key="2">
    <source>
        <dbReference type="EMBL" id="GAW94001.1"/>
    </source>
</evidence>
<dbReference type="RefSeq" id="WP_088555034.1">
    <property type="nucleotide sequence ID" value="NZ_BDGJ01000197.1"/>
</dbReference>
<keyword evidence="3" id="KW-1185">Reference proteome</keyword>
<keyword evidence="1" id="KW-0812">Transmembrane</keyword>
<gene>
    <name evidence="2" type="ORF">KKC1_31210</name>
</gene>
<evidence type="ECO:0000313" key="3">
    <source>
        <dbReference type="Proteomes" id="UP000197032"/>
    </source>
</evidence>
<feature type="transmembrane region" description="Helical" evidence="1">
    <location>
        <begin position="29"/>
        <end position="50"/>
    </location>
</feature>
<organism evidence="2 3">
    <name type="scientific">Calderihabitans maritimus</name>
    <dbReference type="NCBI Taxonomy" id="1246530"/>
    <lineage>
        <taxon>Bacteria</taxon>
        <taxon>Bacillati</taxon>
        <taxon>Bacillota</taxon>
        <taxon>Clostridia</taxon>
        <taxon>Neomoorellales</taxon>
        <taxon>Calderihabitantaceae</taxon>
        <taxon>Calderihabitans</taxon>
    </lineage>
</organism>
<feature type="transmembrane region" description="Helical" evidence="1">
    <location>
        <begin position="172"/>
        <end position="191"/>
    </location>
</feature>
<dbReference type="Proteomes" id="UP000197032">
    <property type="component" value="Unassembled WGS sequence"/>
</dbReference>
<evidence type="ECO:0000256" key="1">
    <source>
        <dbReference type="SAM" id="Phobius"/>
    </source>
</evidence>